<keyword evidence="3" id="KW-1185">Reference proteome</keyword>
<evidence type="ECO:0000313" key="2">
    <source>
        <dbReference type="EMBL" id="KAK5627515.1"/>
    </source>
</evidence>
<name>A0AAN7YW84_9PEZI</name>
<feature type="compositionally biased region" description="Polar residues" evidence="1">
    <location>
        <begin position="166"/>
        <end position="181"/>
    </location>
</feature>
<dbReference type="AlphaFoldDB" id="A0AAN7YW84"/>
<dbReference type="Proteomes" id="UP001305414">
    <property type="component" value="Unassembled WGS sequence"/>
</dbReference>
<evidence type="ECO:0000256" key="1">
    <source>
        <dbReference type="SAM" id="MobiDB-lite"/>
    </source>
</evidence>
<feature type="region of interest" description="Disordered" evidence="1">
    <location>
        <begin position="162"/>
        <end position="191"/>
    </location>
</feature>
<gene>
    <name evidence="2" type="ORF">RRF57_003230</name>
</gene>
<proteinExistence type="predicted"/>
<reference evidence="2 3" key="1">
    <citation type="submission" date="2023-10" db="EMBL/GenBank/DDBJ databases">
        <title>Draft genome sequence of Xylaria bambusicola isolate GMP-LS, the root and basal stem rot pathogen of sugarcane in Indonesia.</title>
        <authorList>
            <person name="Selvaraj P."/>
            <person name="Muralishankar V."/>
            <person name="Muruganantham S."/>
            <person name="Sp S."/>
            <person name="Haryani S."/>
            <person name="Lau K.J.X."/>
            <person name="Naqvi N.I."/>
        </authorList>
    </citation>
    <scope>NUCLEOTIDE SEQUENCE [LARGE SCALE GENOMIC DNA]</scope>
    <source>
        <strain evidence="2">GMP-LS</strain>
    </source>
</reference>
<protein>
    <submittedName>
        <fullName evidence="2">Uncharacterized protein</fullName>
    </submittedName>
</protein>
<sequence>MTAASVHDSALRMYADLPDSFKQTPQMTYDLKKDLFGFQAANITASLQLLRIVLFTADGASIQDRCRVASEVISAFISIPVAYLVAISTPLLHHLGGIGTILGDVLEEPLREDDYNQVRTVMLSMAQLLDNLELIHHGARVSEKLRTQVSKIDEYMNTQRRIEGPQQGTYDLNQPPMSNPNHHGPADNGQISDEINENWSFTIPSDLLSDLNWNFDLGFDSCRFYS</sequence>
<evidence type="ECO:0000313" key="3">
    <source>
        <dbReference type="Proteomes" id="UP001305414"/>
    </source>
</evidence>
<organism evidence="2 3">
    <name type="scientific">Xylaria bambusicola</name>
    <dbReference type="NCBI Taxonomy" id="326684"/>
    <lineage>
        <taxon>Eukaryota</taxon>
        <taxon>Fungi</taxon>
        <taxon>Dikarya</taxon>
        <taxon>Ascomycota</taxon>
        <taxon>Pezizomycotina</taxon>
        <taxon>Sordariomycetes</taxon>
        <taxon>Xylariomycetidae</taxon>
        <taxon>Xylariales</taxon>
        <taxon>Xylariaceae</taxon>
        <taxon>Xylaria</taxon>
    </lineage>
</organism>
<dbReference type="EMBL" id="JAWHQM010000005">
    <property type="protein sequence ID" value="KAK5627515.1"/>
    <property type="molecule type" value="Genomic_DNA"/>
</dbReference>
<accession>A0AAN7YW84</accession>
<comment type="caution">
    <text evidence="2">The sequence shown here is derived from an EMBL/GenBank/DDBJ whole genome shotgun (WGS) entry which is preliminary data.</text>
</comment>